<dbReference type="InterPro" id="IPR050130">
    <property type="entry name" value="ClpA_ClpB"/>
</dbReference>
<dbReference type="STRING" id="1519643.SAMN06295933_1698"/>
<accession>A0A1X7D5Z1</accession>
<dbReference type="OrthoDB" id="9803641at2"/>
<comment type="similarity">
    <text evidence="5">Belongs to the ClpA/ClpB family.</text>
</comment>
<dbReference type="NCBIfam" id="TIGR03345">
    <property type="entry name" value="VI_ClpV1"/>
    <property type="match status" value="1"/>
</dbReference>
<keyword evidence="2 5" id="KW-0547">Nucleotide-binding</keyword>
<dbReference type="Pfam" id="PF17871">
    <property type="entry name" value="AAA_lid_9"/>
    <property type="match status" value="1"/>
</dbReference>
<dbReference type="SUPFAM" id="SSF81923">
    <property type="entry name" value="Double Clp-N motif"/>
    <property type="match status" value="1"/>
</dbReference>
<dbReference type="FunFam" id="3.40.50.300:FF:000010">
    <property type="entry name" value="Chaperone clpB 1, putative"/>
    <property type="match status" value="1"/>
</dbReference>
<evidence type="ECO:0000256" key="5">
    <source>
        <dbReference type="RuleBase" id="RU004432"/>
    </source>
</evidence>
<dbReference type="PRINTS" id="PR00300">
    <property type="entry name" value="CLPPROTEASEA"/>
</dbReference>
<dbReference type="CDD" id="cd00009">
    <property type="entry name" value="AAA"/>
    <property type="match status" value="1"/>
</dbReference>
<feature type="coiled-coil region" evidence="6">
    <location>
        <begin position="499"/>
        <end position="533"/>
    </location>
</feature>
<evidence type="ECO:0000256" key="4">
    <source>
        <dbReference type="ARBA" id="ARBA00023186"/>
    </source>
</evidence>
<dbReference type="PANTHER" id="PTHR11638:SF181">
    <property type="entry name" value="ATPASE SUBUNIT OF ATP-DEPENDENT PROTEASE"/>
    <property type="match status" value="1"/>
</dbReference>
<feature type="domain" description="AAA+ ATPase" evidence="7">
    <location>
        <begin position="607"/>
        <end position="761"/>
    </location>
</feature>
<evidence type="ECO:0000259" key="7">
    <source>
        <dbReference type="SMART" id="SM00382"/>
    </source>
</evidence>
<dbReference type="InterPro" id="IPR001270">
    <property type="entry name" value="ClpA/B"/>
</dbReference>
<dbReference type="GO" id="GO:0005737">
    <property type="term" value="C:cytoplasm"/>
    <property type="evidence" value="ECO:0007669"/>
    <property type="project" value="TreeGrafter"/>
</dbReference>
<dbReference type="EMBL" id="FWZU01000002">
    <property type="protein sequence ID" value="SMF09450.1"/>
    <property type="molecule type" value="Genomic_DNA"/>
</dbReference>
<dbReference type="InterPro" id="IPR003593">
    <property type="entry name" value="AAA+_ATPase"/>
</dbReference>
<dbReference type="InterPro" id="IPR041546">
    <property type="entry name" value="ClpA/ClpB_AAA_lid"/>
</dbReference>
<organism evidence="9 10">
    <name type="scientific">Desulfovibrio gilichinskyi</name>
    <dbReference type="NCBI Taxonomy" id="1519643"/>
    <lineage>
        <taxon>Bacteria</taxon>
        <taxon>Pseudomonadati</taxon>
        <taxon>Thermodesulfobacteriota</taxon>
        <taxon>Desulfovibrionia</taxon>
        <taxon>Desulfovibrionales</taxon>
        <taxon>Desulfovibrionaceae</taxon>
        <taxon>Desulfovibrio</taxon>
    </lineage>
</organism>
<dbReference type="PANTHER" id="PTHR11638">
    <property type="entry name" value="ATP-DEPENDENT CLP PROTEASE"/>
    <property type="match status" value="1"/>
</dbReference>
<dbReference type="InterPro" id="IPR036628">
    <property type="entry name" value="Clp_N_dom_sf"/>
</dbReference>
<dbReference type="InterPro" id="IPR004176">
    <property type="entry name" value="Clp_R_N"/>
</dbReference>
<dbReference type="InterPro" id="IPR017729">
    <property type="entry name" value="ATPase_T6SS_ClpV1"/>
</dbReference>
<dbReference type="Proteomes" id="UP000192906">
    <property type="component" value="Unassembled WGS sequence"/>
</dbReference>
<dbReference type="PROSITE" id="PS00871">
    <property type="entry name" value="CLPAB_2"/>
    <property type="match status" value="1"/>
</dbReference>
<dbReference type="FunFam" id="3.40.50.300:FF:000025">
    <property type="entry name" value="ATP-dependent Clp protease subunit"/>
    <property type="match status" value="1"/>
</dbReference>
<evidence type="ECO:0000256" key="2">
    <source>
        <dbReference type="ARBA" id="ARBA00022741"/>
    </source>
</evidence>
<dbReference type="GO" id="GO:0005524">
    <property type="term" value="F:ATP binding"/>
    <property type="evidence" value="ECO:0007669"/>
    <property type="project" value="UniProtKB-KW"/>
</dbReference>
<gene>
    <name evidence="9" type="ORF">SAMN06295933_1698</name>
</gene>
<dbReference type="InterPro" id="IPR019489">
    <property type="entry name" value="Clp_ATPase_C"/>
</dbReference>
<dbReference type="Gene3D" id="3.40.50.300">
    <property type="entry name" value="P-loop containing nucleotide triphosphate hydrolases"/>
    <property type="match status" value="3"/>
</dbReference>
<dbReference type="InterPro" id="IPR018368">
    <property type="entry name" value="ClpA/B_CS1"/>
</dbReference>
<dbReference type="AlphaFoldDB" id="A0A1X7D5Z1"/>
<protein>
    <submittedName>
        <fullName evidence="9">Type VI secretion system protein VasG</fullName>
    </submittedName>
</protein>
<evidence type="ECO:0000256" key="6">
    <source>
        <dbReference type="SAM" id="Coils"/>
    </source>
</evidence>
<keyword evidence="10" id="KW-1185">Reference proteome</keyword>
<proteinExistence type="inferred from homology"/>
<feature type="domain" description="Clp ATPase C-terminal" evidence="8">
    <location>
        <begin position="778"/>
        <end position="869"/>
    </location>
</feature>
<dbReference type="Pfam" id="PF07724">
    <property type="entry name" value="AAA_2"/>
    <property type="match status" value="1"/>
</dbReference>
<dbReference type="CDD" id="cd19499">
    <property type="entry name" value="RecA-like_ClpB_Hsp104-like"/>
    <property type="match status" value="1"/>
</dbReference>
<dbReference type="Pfam" id="PF00004">
    <property type="entry name" value="AAA"/>
    <property type="match status" value="1"/>
</dbReference>
<evidence type="ECO:0000256" key="3">
    <source>
        <dbReference type="ARBA" id="ARBA00022840"/>
    </source>
</evidence>
<keyword evidence="4 5" id="KW-0143">Chaperone</keyword>
<dbReference type="GO" id="GO:0016887">
    <property type="term" value="F:ATP hydrolysis activity"/>
    <property type="evidence" value="ECO:0007669"/>
    <property type="project" value="InterPro"/>
</dbReference>
<dbReference type="Pfam" id="PF10431">
    <property type="entry name" value="ClpB_D2-small"/>
    <property type="match status" value="1"/>
</dbReference>
<dbReference type="SMART" id="SM01086">
    <property type="entry name" value="ClpB_D2-small"/>
    <property type="match status" value="1"/>
</dbReference>
<keyword evidence="3 5" id="KW-0067">ATP-binding</keyword>
<evidence type="ECO:0000256" key="1">
    <source>
        <dbReference type="ARBA" id="ARBA00022737"/>
    </source>
</evidence>
<name>A0A1X7D5Z1_9BACT</name>
<dbReference type="InterPro" id="IPR003959">
    <property type="entry name" value="ATPase_AAA_core"/>
</dbReference>
<evidence type="ECO:0000313" key="10">
    <source>
        <dbReference type="Proteomes" id="UP000192906"/>
    </source>
</evidence>
<dbReference type="SMART" id="SM00382">
    <property type="entry name" value="AAA"/>
    <property type="match status" value="2"/>
</dbReference>
<dbReference type="InterPro" id="IPR028299">
    <property type="entry name" value="ClpA/B_CS2"/>
</dbReference>
<dbReference type="Gene3D" id="1.10.8.60">
    <property type="match status" value="1"/>
</dbReference>
<sequence length="876" mass="95697">MINVDMKNLLSKLNTYSTNALHNAAGLCVSLTNYEVSVEHFFVKCLEDVNSDIPLILHQYGVETARLSSTLSDVLQDFKTGNSGRPVFSPMLIELFEDAWLISSVELGDTRIRSGAVLLAFLSKPNFYASGSYSSLLAEISRDSLLKDFWSIAKTSTEHKLPAATAAGSAASGATKGEGGFIERFCVDFTAKAKDGGIDPVFGRDSEMRQMVDILARRRKNNPILVGEPGVGKTAVIEGLALRITEGDVPEILSGVTLLGLDMGLLEAGAGMKGEFENRLKGVIEEIKSSEKPIILFIDEAHTLVGAGGATGGSDAANLLKPALARGELKTCAATTWTEYKKYFEKDPALARRFQLVKLDEPSVDTSVIILRGLRDNYEKSHNVIIRDDACIAAAVFSDRYIAGRFLPDKAIDLLDTTCARVKVNLSSKPAVLEDCERTVQALEREKKAVDRDRINGVSVDEQRYKEMDELIVSKIKEGDEIRENWLKEKDAAHAVLDIRKQIQDAGDNEAEVEKLKEELSKADQALADLQGEDAMVQIEVSPDLVGRVVSDWTGIPVGKMARDEAKTVVDLDTRLQARVKGQDQGLSAIAEVIRASKAGIKNPDQPIGVFLLVGPSGVGKTETGLSLADLLFGDERSVVTINMSEFQEKHTVSRLIGSPPGYVGYGEGGMLTEAVRRQPYSVVLLDEVEKAHLDVMNTFYQVFDKGILTDGEGKDINFKNTIIILTSNLATDVIQEMTGSSDEMPIDAVVSAIRPILSQHFKPALLARMNVVPYVSLNPDAMKLITRLKLGKLEKMLLNNNKMKMTYDESVIDQIASRCTEVETGARNIEYILNGNVLPQMSKKILGHMTEGGMPSSVHLSVDDDGSFAMEFLQD</sequence>
<dbReference type="InterPro" id="IPR027417">
    <property type="entry name" value="P-loop_NTPase"/>
</dbReference>
<dbReference type="GO" id="GO:0034605">
    <property type="term" value="P:cellular response to heat"/>
    <property type="evidence" value="ECO:0007669"/>
    <property type="project" value="TreeGrafter"/>
</dbReference>
<keyword evidence="1" id="KW-0677">Repeat</keyword>
<dbReference type="Pfam" id="PF02861">
    <property type="entry name" value="Clp_N"/>
    <property type="match status" value="1"/>
</dbReference>
<dbReference type="SUPFAM" id="SSF52540">
    <property type="entry name" value="P-loop containing nucleoside triphosphate hydrolases"/>
    <property type="match status" value="2"/>
</dbReference>
<reference evidence="10" key="1">
    <citation type="submission" date="2017-04" db="EMBL/GenBank/DDBJ databases">
        <authorList>
            <person name="Varghese N."/>
            <person name="Submissions S."/>
        </authorList>
    </citation>
    <scope>NUCLEOTIDE SEQUENCE [LARGE SCALE GENOMIC DNA]</scope>
    <source>
        <strain evidence="10">K3S</strain>
    </source>
</reference>
<evidence type="ECO:0000259" key="8">
    <source>
        <dbReference type="SMART" id="SM01086"/>
    </source>
</evidence>
<dbReference type="RefSeq" id="WP_085101116.1">
    <property type="nucleotide sequence ID" value="NZ_FWZU01000002.1"/>
</dbReference>
<keyword evidence="6" id="KW-0175">Coiled coil</keyword>
<evidence type="ECO:0000313" key="9">
    <source>
        <dbReference type="EMBL" id="SMF09450.1"/>
    </source>
</evidence>
<dbReference type="PROSITE" id="PS00870">
    <property type="entry name" value="CLPAB_1"/>
    <property type="match status" value="1"/>
</dbReference>
<feature type="domain" description="AAA+ ATPase" evidence="7">
    <location>
        <begin position="219"/>
        <end position="362"/>
    </location>
</feature>
<dbReference type="Gene3D" id="1.10.1780.10">
    <property type="entry name" value="Clp, N-terminal domain"/>
    <property type="match status" value="1"/>
</dbReference>